<evidence type="ECO:0000256" key="4">
    <source>
        <dbReference type="ARBA" id="ARBA00022989"/>
    </source>
</evidence>
<evidence type="ECO:0000313" key="9">
    <source>
        <dbReference type="Proteomes" id="UP000197138"/>
    </source>
</evidence>
<evidence type="ECO:0000256" key="5">
    <source>
        <dbReference type="ARBA" id="ARBA00023136"/>
    </source>
</evidence>
<comment type="similarity">
    <text evidence="1 6">Belongs to the purine permeases (TC 2.A.7.14) family.</text>
</comment>
<keyword evidence="2 6" id="KW-0813">Transport</keyword>
<evidence type="ECO:0000256" key="3">
    <source>
        <dbReference type="ARBA" id="ARBA00022692"/>
    </source>
</evidence>
<feature type="transmembrane region" description="Helical" evidence="6">
    <location>
        <begin position="101"/>
        <end position="123"/>
    </location>
</feature>
<keyword evidence="3 6" id="KW-0812">Transmembrane</keyword>
<evidence type="ECO:0000256" key="7">
    <source>
        <dbReference type="SAM" id="MobiDB-lite"/>
    </source>
</evidence>
<evidence type="ECO:0000256" key="2">
    <source>
        <dbReference type="ARBA" id="ARBA00022448"/>
    </source>
</evidence>
<protein>
    <recommendedName>
        <fullName evidence="6">Probable purine permease</fullName>
    </recommendedName>
</protein>
<dbReference type="GO" id="GO:0005345">
    <property type="term" value="F:purine nucleobase transmembrane transporter activity"/>
    <property type="evidence" value="ECO:0007669"/>
    <property type="project" value="UniProtKB-UniRule"/>
</dbReference>
<name>A0A218X6W5_PUNGR</name>
<dbReference type="AlphaFoldDB" id="A0A218X6W5"/>
<evidence type="ECO:0000313" key="8">
    <source>
        <dbReference type="EMBL" id="OWM80995.1"/>
    </source>
</evidence>
<dbReference type="EMBL" id="MTKT01002214">
    <property type="protein sequence ID" value="OWM80995.1"/>
    <property type="molecule type" value="Genomic_DNA"/>
</dbReference>
<feature type="region of interest" description="Disordered" evidence="7">
    <location>
        <begin position="1"/>
        <end position="20"/>
    </location>
</feature>
<keyword evidence="5 6" id="KW-0472">Membrane</keyword>
<evidence type="ECO:0000256" key="1">
    <source>
        <dbReference type="ARBA" id="ARBA00006213"/>
    </source>
</evidence>
<keyword evidence="4 6" id="KW-1133">Transmembrane helix</keyword>
<feature type="transmembrane region" description="Helical" evidence="6">
    <location>
        <begin position="269"/>
        <end position="290"/>
    </location>
</feature>
<comment type="caution">
    <text evidence="6">Lacks conserved residue(s) required for the propagation of feature annotation.</text>
</comment>
<feature type="transmembrane region" description="Helical" evidence="6">
    <location>
        <begin position="241"/>
        <end position="262"/>
    </location>
</feature>
<proteinExistence type="inferred from homology"/>
<organism evidence="8 9">
    <name type="scientific">Punica granatum</name>
    <name type="common">Pomegranate</name>
    <dbReference type="NCBI Taxonomy" id="22663"/>
    <lineage>
        <taxon>Eukaryota</taxon>
        <taxon>Viridiplantae</taxon>
        <taxon>Streptophyta</taxon>
        <taxon>Embryophyta</taxon>
        <taxon>Tracheophyta</taxon>
        <taxon>Spermatophyta</taxon>
        <taxon>Magnoliopsida</taxon>
        <taxon>eudicotyledons</taxon>
        <taxon>Gunneridae</taxon>
        <taxon>Pentapetalae</taxon>
        <taxon>rosids</taxon>
        <taxon>malvids</taxon>
        <taxon>Myrtales</taxon>
        <taxon>Lythraceae</taxon>
        <taxon>Punica</taxon>
    </lineage>
</organism>
<feature type="transmembrane region" description="Helical" evidence="6">
    <location>
        <begin position="204"/>
        <end position="221"/>
    </location>
</feature>
<comment type="subcellular location">
    <subcellularLocation>
        <location evidence="6">Membrane</location>
        <topology evidence="6">Multi-pass membrane protein</topology>
    </subcellularLocation>
</comment>
<sequence>MEEAAQETAYNGRREQQQQQQGKRMIMKDQINSIILVLFNCALMSVGQICGPLLLRVYYLPAPRVLINRRLVLASVGLRLLLGLDGYLYSFGLSYDSYLPVSISSLLSSTQLAFTAVFAFLVVRHRFTHYSVNAVMRMTFGSLILGFNMNGDRPEGVSDSKYALGFFMTVTAGAIHGFIIPALEYTHLHAGVAVSFDMVMQVQFLISLFATIFNTIPMVINQDFQTIPMEEEDFGLGSGKYYAVVVLAGVAMQFLIMGSIGITFCSTSLLGGLVTSLLVPMQQAFAIVLLCENFTAEKGMALAMCLWGFASYFYGEYRTGQEKKEEEEFARRLITKN</sequence>
<accession>A0A218X6W5</accession>
<feature type="transmembrane region" description="Helical" evidence="6">
    <location>
        <begin position="162"/>
        <end position="183"/>
    </location>
</feature>
<comment type="caution">
    <text evidence="8">The sequence shown here is derived from an EMBL/GenBank/DDBJ whole genome shotgun (WGS) entry which is preliminary data.</text>
</comment>
<dbReference type="PANTHER" id="PTHR31376:SF8">
    <property type="entry name" value="PURINE PERMEASE-RELATED"/>
    <property type="match status" value="1"/>
</dbReference>
<dbReference type="InterPro" id="IPR030182">
    <property type="entry name" value="PUP_plant"/>
</dbReference>
<dbReference type="GO" id="GO:0016020">
    <property type="term" value="C:membrane"/>
    <property type="evidence" value="ECO:0007669"/>
    <property type="project" value="UniProtKB-SubCell"/>
</dbReference>
<dbReference type="Proteomes" id="UP000197138">
    <property type="component" value="Unassembled WGS sequence"/>
</dbReference>
<evidence type="ECO:0000256" key="6">
    <source>
        <dbReference type="RuleBase" id="RU368015"/>
    </source>
</evidence>
<dbReference type="Pfam" id="PF16913">
    <property type="entry name" value="PUNUT"/>
    <property type="match status" value="1"/>
</dbReference>
<reference evidence="9" key="1">
    <citation type="journal article" date="2017" name="Plant J.">
        <title>The pomegranate (Punica granatum L.) genome and the genomics of punicalagin biosynthesis.</title>
        <authorList>
            <person name="Qin G."/>
            <person name="Xu C."/>
            <person name="Ming R."/>
            <person name="Tang H."/>
            <person name="Guyot R."/>
            <person name="Kramer E.M."/>
            <person name="Hu Y."/>
            <person name="Yi X."/>
            <person name="Qi Y."/>
            <person name="Xu X."/>
            <person name="Gao Z."/>
            <person name="Pan H."/>
            <person name="Jian J."/>
            <person name="Tian Y."/>
            <person name="Yue Z."/>
            <person name="Xu Y."/>
        </authorList>
    </citation>
    <scope>NUCLEOTIDE SEQUENCE [LARGE SCALE GENOMIC DNA]</scope>
    <source>
        <strain evidence="9">cv. Dabenzi</strain>
    </source>
</reference>
<dbReference type="PANTHER" id="PTHR31376">
    <property type="entry name" value="OS09G0467300 PROTEIN-RELATED"/>
    <property type="match status" value="1"/>
</dbReference>
<dbReference type="GO" id="GO:0015211">
    <property type="term" value="F:purine nucleoside transmembrane transporter activity"/>
    <property type="evidence" value="ECO:0007669"/>
    <property type="project" value="UniProtKB-UniRule"/>
</dbReference>
<feature type="transmembrane region" description="Helical" evidence="6">
    <location>
        <begin position="34"/>
        <end position="59"/>
    </location>
</feature>
<gene>
    <name evidence="8" type="ORF">CDL15_Pgr007026</name>
</gene>